<dbReference type="KEGG" id="can:Cyan10605_1100"/>
<dbReference type="HOGENOM" id="CLU_3389013_0_0_3"/>
<evidence type="ECO:0000313" key="1">
    <source>
        <dbReference type="EMBL" id="AFZ53222.1"/>
    </source>
</evidence>
<protein>
    <submittedName>
        <fullName evidence="1">Uncharacterized protein</fullName>
    </submittedName>
</protein>
<name>K9Z3C6_CYAAP</name>
<evidence type="ECO:0000313" key="2">
    <source>
        <dbReference type="Proteomes" id="UP000010480"/>
    </source>
</evidence>
<dbReference type="AlphaFoldDB" id="K9Z3C6"/>
<proteinExistence type="predicted"/>
<organism evidence="1 2">
    <name type="scientific">Cyanobacterium aponinum (strain PCC 10605)</name>
    <dbReference type="NCBI Taxonomy" id="755178"/>
    <lineage>
        <taxon>Bacteria</taxon>
        <taxon>Bacillati</taxon>
        <taxon>Cyanobacteriota</taxon>
        <taxon>Cyanophyceae</taxon>
        <taxon>Oscillatoriophycideae</taxon>
        <taxon>Chroococcales</taxon>
        <taxon>Geminocystaceae</taxon>
        <taxon>Cyanobacterium</taxon>
    </lineage>
</organism>
<dbReference type="Proteomes" id="UP000010480">
    <property type="component" value="Chromosome"/>
</dbReference>
<reference evidence="2" key="1">
    <citation type="journal article" date="2013" name="Proc. Natl. Acad. Sci. U.S.A.">
        <title>Improving the coverage of the cyanobacterial phylum using diversity-driven genome sequencing.</title>
        <authorList>
            <person name="Shih P.M."/>
            <person name="Wu D."/>
            <person name="Latifi A."/>
            <person name="Axen S.D."/>
            <person name="Fewer D.P."/>
            <person name="Talla E."/>
            <person name="Calteau A."/>
            <person name="Cai F."/>
            <person name="Tandeau de Marsac N."/>
            <person name="Rippka R."/>
            <person name="Herdman M."/>
            <person name="Sivonen K."/>
            <person name="Coursin T."/>
            <person name="Laurent T."/>
            <person name="Goodwin L."/>
            <person name="Nolan M."/>
            <person name="Davenport K.W."/>
            <person name="Han C.S."/>
            <person name="Rubin E.M."/>
            <person name="Eisen J.A."/>
            <person name="Woyke T."/>
            <person name="Gugger M."/>
            <person name="Kerfeld C.A."/>
        </authorList>
    </citation>
    <scope>NUCLEOTIDE SEQUENCE [LARGE SCALE GENOMIC DNA]</scope>
    <source>
        <strain evidence="2">PCC 10605</strain>
    </source>
</reference>
<gene>
    <name evidence="1" type="ordered locus">Cyan10605_1100</name>
</gene>
<accession>K9Z3C6</accession>
<dbReference type="EMBL" id="CP003947">
    <property type="protein sequence ID" value="AFZ53222.1"/>
    <property type="molecule type" value="Genomic_DNA"/>
</dbReference>
<keyword evidence="2" id="KW-1185">Reference proteome</keyword>
<sequence length="32" mass="3779">MLPVADFHLNQVIIFQNTFKTLTNQKYLLKLS</sequence>